<protein>
    <submittedName>
        <fullName evidence="1">Uncharacterized protein</fullName>
    </submittedName>
</protein>
<dbReference type="AlphaFoldDB" id="A0A2T6ZHF9"/>
<reference evidence="1 2" key="1">
    <citation type="submission" date="2017-04" db="EMBL/GenBank/DDBJ databases">
        <title>Draft genome sequence of Tuber borchii Vittad., a whitish edible truffle.</title>
        <authorList>
            <consortium name="DOE Joint Genome Institute"/>
            <person name="Murat C."/>
            <person name="Kuo A."/>
            <person name="Barry K.W."/>
            <person name="Clum A."/>
            <person name="Dockter R.B."/>
            <person name="Fauchery L."/>
            <person name="Iotti M."/>
            <person name="Kohler A."/>
            <person name="Labutti K."/>
            <person name="Lindquist E.A."/>
            <person name="Lipzen A."/>
            <person name="Ohm R.A."/>
            <person name="Wang M."/>
            <person name="Grigoriev I.V."/>
            <person name="Zambonelli A."/>
            <person name="Martin F.M."/>
        </authorList>
    </citation>
    <scope>NUCLEOTIDE SEQUENCE [LARGE SCALE GENOMIC DNA]</scope>
    <source>
        <strain evidence="1 2">Tbo3840</strain>
    </source>
</reference>
<evidence type="ECO:0000313" key="1">
    <source>
        <dbReference type="EMBL" id="PUU74909.1"/>
    </source>
</evidence>
<evidence type="ECO:0000313" key="2">
    <source>
        <dbReference type="Proteomes" id="UP000244722"/>
    </source>
</evidence>
<keyword evidence="2" id="KW-1185">Reference proteome</keyword>
<dbReference type="Proteomes" id="UP000244722">
    <property type="component" value="Unassembled WGS sequence"/>
</dbReference>
<proteinExistence type="predicted"/>
<gene>
    <name evidence="1" type="ORF">B9Z19DRAFT_391952</name>
</gene>
<organism evidence="1 2">
    <name type="scientific">Tuber borchii</name>
    <name type="common">White truffle</name>
    <dbReference type="NCBI Taxonomy" id="42251"/>
    <lineage>
        <taxon>Eukaryota</taxon>
        <taxon>Fungi</taxon>
        <taxon>Dikarya</taxon>
        <taxon>Ascomycota</taxon>
        <taxon>Pezizomycotina</taxon>
        <taxon>Pezizomycetes</taxon>
        <taxon>Pezizales</taxon>
        <taxon>Tuberaceae</taxon>
        <taxon>Tuber</taxon>
    </lineage>
</organism>
<name>A0A2T6ZHF9_TUBBO</name>
<comment type="caution">
    <text evidence="1">The sequence shown here is derived from an EMBL/GenBank/DDBJ whole genome shotgun (WGS) entry which is preliminary data.</text>
</comment>
<sequence>MKLLKNDQIDTNRFSTCHGTLLSLATPQIHTDSPRLLLARKGITINARNNGSYSSRPCCTKRPSNDSEGLLYIW</sequence>
<accession>A0A2T6ZHF9</accession>
<dbReference type="EMBL" id="NESQ01000262">
    <property type="protein sequence ID" value="PUU74909.1"/>
    <property type="molecule type" value="Genomic_DNA"/>
</dbReference>